<organism evidence="5 6">
    <name type="scientific">Fusobacterium nucleatum subsp. nucleatum</name>
    <dbReference type="NCBI Taxonomy" id="76856"/>
    <lineage>
        <taxon>Bacteria</taxon>
        <taxon>Fusobacteriati</taxon>
        <taxon>Fusobacteriota</taxon>
        <taxon>Fusobacteriia</taxon>
        <taxon>Fusobacteriales</taxon>
        <taxon>Fusobacteriaceae</taxon>
        <taxon>Fusobacterium</taxon>
    </lineage>
</organism>
<keyword evidence="3" id="KW-1133">Transmembrane helix</keyword>
<accession>A0A0X3Y0T4</accession>
<evidence type="ECO:0000256" key="2">
    <source>
        <dbReference type="PROSITE-ProRule" id="PRU00335"/>
    </source>
</evidence>
<dbReference type="RefSeq" id="WP_005888272.1">
    <property type="nucleotide sequence ID" value="NZ_CP022122.1"/>
</dbReference>
<evidence type="ECO:0000313" key="5">
    <source>
        <dbReference type="EMBL" id="KUL98610.1"/>
    </source>
</evidence>
<dbReference type="AlphaFoldDB" id="A0A0X3Y0T4"/>
<evidence type="ECO:0000256" key="1">
    <source>
        <dbReference type="ARBA" id="ARBA00023125"/>
    </source>
</evidence>
<protein>
    <submittedName>
        <fullName evidence="5">TetR family transcriptional regulator</fullName>
    </submittedName>
</protein>
<reference evidence="5 6" key="1">
    <citation type="submission" date="2015-10" db="EMBL/GenBank/DDBJ databases">
        <authorList>
            <person name="Gilbert D.G."/>
        </authorList>
    </citation>
    <scope>NUCLEOTIDE SEQUENCE [LARGE SCALE GENOMIC DNA]</scope>
    <source>
        <strain evidence="5 6">ChDC F311</strain>
    </source>
</reference>
<keyword evidence="1 2" id="KW-0238">DNA-binding</keyword>
<feature type="domain" description="HTH tetR-type" evidence="4">
    <location>
        <begin position="2"/>
        <end position="62"/>
    </location>
</feature>
<dbReference type="PANTHER" id="PTHR43479">
    <property type="entry name" value="ACREF/ENVCD OPERON REPRESSOR-RELATED"/>
    <property type="match status" value="1"/>
</dbReference>
<evidence type="ECO:0000313" key="6">
    <source>
        <dbReference type="Proteomes" id="UP000054800"/>
    </source>
</evidence>
<dbReference type="OrthoDB" id="92787at2"/>
<dbReference type="InterPro" id="IPR009057">
    <property type="entry name" value="Homeodomain-like_sf"/>
</dbReference>
<proteinExistence type="predicted"/>
<comment type="caution">
    <text evidence="5">The sequence shown here is derived from an EMBL/GenBank/DDBJ whole genome shotgun (WGS) entry which is preliminary data.</text>
</comment>
<dbReference type="Pfam" id="PF00440">
    <property type="entry name" value="TetR_N"/>
    <property type="match status" value="2"/>
</dbReference>
<dbReference type="EMBL" id="LMVH01000001">
    <property type="protein sequence ID" value="KUL98610.1"/>
    <property type="molecule type" value="Genomic_DNA"/>
</dbReference>
<dbReference type="PANTHER" id="PTHR43479:SF11">
    <property type="entry name" value="ACREF_ENVCD OPERON REPRESSOR-RELATED"/>
    <property type="match status" value="1"/>
</dbReference>
<dbReference type="PRINTS" id="PR00455">
    <property type="entry name" value="HTHTETR"/>
</dbReference>
<feature type="transmembrane region" description="Helical" evidence="3">
    <location>
        <begin position="330"/>
        <end position="349"/>
    </location>
</feature>
<sequence>MKTTRKQLIESGIELFSSKAFDEVSISEVCKTAELSNGIFYKYFENKEEFYKELLKEAIDRIEAYLLNIEGETIKERLKDFIKKNLNLTKKEFKLIKIYRDGQYKFLEFEKEIKLVYNKALEKIYERKISIYEHFFIMSPIRFINIYYISRELEPDIDFLVKVLLYGFLHKTKKDISSLDEGMFYLRVPFNSSNMKCKILNVSTEMLSTQKYSSITVNDITERVGIAAGTFYLYFKNKDSLLKSSINRIKKQVLYFLKDCYNPEETPLDNHIKFLYLLFEYYKDSSFKYKLIREIEMIDNLLYQRCLDNEVELYLDTLEKLNCNYERKRVIAIILLGIAHYMGIECFYLKSFSDRKEFLENIKYFLQNGIEN</sequence>
<dbReference type="InterPro" id="IPR001647">
    <property type="entry name" value="HTH_TetR"/>
</dbReference>
<keyword evidence="3" id="KW-0472">Membrane</keyword>
<dbReference type="PROSITE" id="PS50977">
    <property type="entry name" value="HTH_TETR_2"/>
    <property type="match status" value="2"/>
</dbReference>
<dbReference type="SUPFAM" id="SSF46689">
    <property type="entry name" value="Homeodomain-like"/>
    <property type="match status" value="2"/>
</dbReference>
<keyword evidence="3" id="KW-0812">Transmembrane</keyword>
<name>A0A0X3Y0T4_FUSNC</name>
<dbReference type="Proteomes" id="UP000054800">
    <property type="component" value="Unassembled WGS sequence"/>
</dbReference>
<feature type="domain" description="HTH tetR-type" evidence="4">
    <location>
        <begin position="193"/>
        <end position="253"/>
    </location>
</feature>
<gene>
    <name evidence="5" type="ORF">RO03_03490</name>
</gene>
<feature type="DNA-binding region" description="H-T-H motif" evidence="2">
    <location>
        <begin position="25"/>
        <end position="44"/>
    </location>
</feature>
<dbReference type="GeneID" id="79783801"/>
<dbReference type="Gene3D" id="1.10.357.10">
    <property type="entry name" value="Tetracycline Repressor, domain 2"/>
    <property type="match status" value="2"/>
</dbReference>
<evidence type="ECO:0000259" key="4">
    <source>
        <dbReference type="PROSITE" id="PS50977"/>
    </source>
</evidence>
<dbReference type="GO" id="GO:0003677">
    <property type="term" value="F:DNA binding"/>
    <property type="evidence" value="ECO:0007669"/>
    <property type="project" value="UniProtKB-UniRule"/>
</dbReference>
<feature type="DNA-binding region" description="H-T-H motif" evidence="2">
    <location>
        <begin position="216"/>
        <end position="235"/>
    </location>
</feature>
<evidence type="ECO:0000256" key="3">
    <source>
        <dbReference type="SAM" id="Phobius"/>
    </source>
</evidence>
<dbReference type="OMA" id="REGQYKF"/>
<dbReference type="InterPro" id="IPR050624">
    <property type="entry name" value="HTH-type_Tx_Regulator"/>
</dbReference>